<evidence type="ECO:0000256" key="4">
    <source>
        <dbReference type="ARBA" id="ARBA00022776"/>
    </source>
</evidence>
<dbReference type="SUPFAM" id="SSF52821">
    <property type="entry name" value="Rhodanese/Cell cycle control phosphatase"/>
    <property type="match status" value="1"/>
</dbReference>
<dbReference type="EMBL" id="NEDP02005481">
    <property type="protein sequence ID" value="OWF40193.1"/>
    <property type="molecule type" value="Genomic_DNA"/>
</dbReference>
<evidence type="ECO:0000256" key="3">
    <source>
        <dbReference type="ARBA" id="ARBA00022618"/>
    </source>
</evidence>
<evidence type="ECO:0000256" key="6">
    <source>
        <dbReference type="ARBA" id="ARBA00022912"/>
    </source>
</evidence>
<keyword evidence="11" id="KW-1185">Reference proteome</keyword>
<protein>
    <recommendedName>
        <fullName evidence="2">protein-tyrosine-phosphatase</fullName>
        <ecNumber evidence="2">3.1.3.48</ecNumber>
    </recommendedName>
</protein>
<dbReference type="InterPro" id="IPR036873">
    <property type="entry name" value="Rhodanese-like_dom_sf"/>
</dbReference>
<evidence type="ECO:0000256" key="1">
    <source>
        <dbReference type="ARBA" id="ARBA00011065"/>
    </source>
</evidence>
<dbReference type="PRINTS" id="PR00716">
    <property type="entry name" value="MPIPHPHTASE"/>
</dbReference>
<evidence type="ECO:0000256" key="5">
    <source>
        <dbReference type="ARBA" id="ARBA00022801"/>
    </source>
</evidence>
<name>A0A210PUM5_MIZYE</name>
<dbReference type="EC" id="3.1.3.48" evidence="2"/>
<dbReference type="FunFam" id="3.40.250.10:FF:000021">
    <property type="entry name" value="M-phase inducer phosphatase cdc-25.2"/>
    <property type="match status" value="1"/>
</dbReference>
<dbReference type="GO" id="GO:0051301">
    <property type="term" value="P:cell division"/>
    <property type="evidence" value="ECO:0007669"/>
    <property type="project" value="UniProtKB-KW"/>
</dbReference>
<gene>
    <name evidence="10" type="ORF">KP79_PYT17834</name>
</gene>
<dbReference type="GO" id="GO:0000086">
    <property type="term" value="P:G2/M transition of mitotic cell cycle"/>
    <property type="evidence" value="ECO:0007669"/>
    <property type="project" value="TreeGrafter"/>
</dbReference>
<dbReference type="GO" id="GO:0005737">
    <property type="term" value="C:cytoplasm"/>
    <property type="evidence" value="ECO:0007669"/>
    <property type="project" value="TreeGrafter"/>
</dbReference>
<dbReference type="Proteomes" id="UP000242188">
    <property type="component" value="Unassembled WGS sequence"/>
</dbReference>
<comment type="similarity">
    <text evidence="1">Belongs to the MPI phosphatase family.</text>
</comment>
<dbReference type="InterPro" id="IPR001763">
    <property type="entry name" value="Rhodanese-like_dom"/>
</dbReference>
<accession>A0A210PUM5</accession>
<dbReference type="Gene3D" id="3.40.250.10">
    <property type="entry name" value="Rhodanese-like domain"/>
    <property type="match status" value="1"/>
</dbReference>
<dbReference type="GO" id="GO:0005634">
    <property type="term" value="C:nucleus"/>
    <property type="evidence" value="ECO:0007669"/>
    <property type="project" value="TreeGrafter"/>
</dbReference>
<evidence type="ECO:0000256" key="2">
    <source>
        <dbReference type="ARBA" id="ARBA00013064"/>
    </source>
</evidence>
<comment type="catalytic activity">
    <reaction evidence="8">
        <text>O-phospho-L-tyrosyl-[protein] + H2O = L-tyrosyl-[protein] + phosphate</text>
        <dbReference type="Rhea" id="RHEA:10684"/>
        <dbReference type="Rhea" id="RHEA-COMP:10136"/>
        <dbReference type="Rhea" id="RHEA-COMP:20101"/>
        <dbReference type="ChEBI" id="CHEBI:15377"/>
        <dbReference type="ChEBI" id="CHEBI:43474"/>
        <dbReference type="ChEBI" id="CHEBI:46858"/>
        <dbReference type="ChEBI" id="CHEBI:61978"/>
        <dbReference type="EC" id="3.1.3.48"/>
    </reaction>
</comment>
<dbReference type="OrthoDB" id="9999371at2759"/>
<dbReference type="SMART" id="SM00450">
    <property type="entry name" value="RHOD"/>
    <property type="match status" value="1"/>
</dbReference>
<sequence>MKSNRSRSRISSHSEHVVTPSVRKSLLQDFLRCDEDGDCGLVTMVTDEPGSPDLGNLSLEEKNFTPKSLMLFVPVPEDPDGSCLELLAPTKKQQDQPEDHISTAPKQSVSRVRRSLSFGAESELNLALMEAGSDDVRTMVEKLSDNDCLIGDGSASHCLPTVAGQHVDIKSVSSLTLSEALRFGDKGRQIRLVDCRYPYEYKGGHIQGAESLYTHEQILGLLEEGSVSTGSGMAPQKLVFYCEFSSVRAPSMYRFLREKDRALNMDKYPALIYPEIYLLDGGYQAFFQSYKELCTPSAYLPMRSQSHLDDLRHFRTKSKSWAAGEKRRLYLKCLRL</sequence>
<dbReference type="PANTHER" id="PTHR10828:SF76">
    <property type="entry name" value="M-PHASE INDUCER PHOSPHATASE"/>
    <property type="match status" value="1"/>
</dbReference>
<dbReference type="PROSITE" id="PS50206">
    <property type="entry name" value="RHODANESE_3"/>
    <property type="match status" value="1"/>
</dbReference>
<evidence type="ECO:0000256" key="7">
    <source>
        <dbReference type="ARBA" id="ARBA00023306"/>
    </source>
</evidence>
<dbReference type="AlphaFoldDB" id="A0A210PUM5"/>
<feature type="domain" description="Rhodanese" evidence="9">
    <location>
        <begin position="186"/>
        <end position="295"/>
    </location>
</feature>
<keyword evidence="7" id="KW-0131">Cell cycle</keyword>
<comment type="caution">
    <text evidence="10">The sequence shown here is derived from an EMBL/GenBank/DDBJ whole genome shotgun (WGS) entry which is preliminary data.</text>
</comment>
<evidence type="ECO:0000256" key="8">
    <source>
        <dbReference type="ARBA" id="ARBA00051722"/>
    </source>
</evidence>
<keyword evidence="5" id="KW-0378">Hydrolase</keyword>
<proteinExistence type="inferred from homology"/>
<dbReference type="PANTHER" id="PTHR10828">
    <property type="entry name" value="M-PHASE INDUCER PHOSPHATASE DUAL SPECIFICITY PHOSPHATASE CDC25"/>
    <property type="match status" value="1"/>
</dbReference>
<keyword evidence="6" id="KW-0904">Protein phosphatase</keyword>
<evidence type="ECO:0000313" key="10">
    <source>
        <dbReference type="EMBL" id="OWF40193.1"/>
    </source>
</evidence>
<dbReference type="STRING" id="6573.A0A210PUM5"/>
<keyword evidence="4" id="KW-0498">Mitosis</keyword>
<dbReference type="GO" id="GO:0004725">
    <property type="term" value="F:protein tyrosine phosphatase activity"/>
    <property type="evidence" value="ECO:0007669"/>
    <property type="project" value="UniProtKB-EC"/>
</dbReference>
<keyword evidence="3" id="KW-0132">Cell division</keyword>
<dbReference type="Pfam" id="PF00581">
    <property type="entry name" value="Rhodanese"/>
    <property type="match status" value="1"/>
</dbReference>
<dbReference type="GO" id="GO:0010971">
    <property type="term" value="P:positive regulation of G2/M transition of mitotic cell cycle"/>
    <property type="evidence" value="ECO:0007669"/>
    <property type="project" value="TreeGrafter"/>
</dbReference>
<dbReference type="GO" id="GO:0110032">
    <property type="term" value="P:positive regulation of G2/MI transition of meiotic cell cycle"/>
    <property type="evidence" value="ECO:0007669"/>
    <property type="project" value="TreeGrafter"/>
</dbReference>
<evidence type="ECO:0000313" key="11">
    <source>
        <dbReference type="Proteomes" id="UP000242188"/>
    </source>
</evidence>
<evidence type="ECO:0000259" key="9">
    <source>
        <dbReference type="PROSITE" id="PS50206"/>
    </source>
</evidence>
<reference evidence="10 11" key="1">
    <citation type="journal article" date="2017" name="Nat. Ecol. Evol.">
        <title>Scallop genome provides insights into evolution of bilaterian karyotype and development.</title>
        <authorList>
            <person name="Wang S."/>
            <person name="Zhang J."/>
            <person name="Jiao W."/>
            <person name="Li J."/>
            <person name="Xun X."/>
            <person name="Sun Y."/>
            <person name="Guo X."/>
            <person name="Huan P."/>
            <person name="Dong B."/>
            <person name="Zhang L."/>
            <person name="Hu X."/>
            <person name="Sun X."/>
            <person name="Wang J."/>
            <person name="Zhao C."/>
            <person name="Wang Y."/>
            <person name="Wang D."/>
            <person name="Huang X."/>
            <person name="Wang R."/>
            <person name="Lv J."/>
            <person name="Li Y."/>
            <person name="Zhang Z."/>
            <person name="Liu B."/>
            <person name="Lu W."/>
            <person name="Hui Y."/>
            <person name="Liang J."/>
            <person name="Zhou Z."/>
            <person name="Hou R."/>
            <person name="Li X."/>
            <person name="Liu Y."/>
            <person name="Li H."/>
            <person name="Ning X."/>
            <person name="Lin Y."/>
            <person name="Zhao L."/>
            <person name="Xing Q."/>
            <person name="Dou J."/>
            <person name="Li Y."/>
            <person name="Mao J."/>
            <person name="Guo H."/>
            <person name="Dou H."/>
            <person name="Li T."/>
            <person name="Mu C."/>
            <person name="Jiang W."/>
            <person name="Fu Q."/>
            <person name="Fu X."/>
            <person name="Miao Y."/>
            <person name="Liu J."/>
            <person name="Yu Q."/>
            <person name="Li R."/>
            <person name="Liao H."/>
            <person name="Li X."/>
            <person name="Kong Y."/>
            <person name="Jiang Z."/>
            <person name="Chourrout D."/>
            <person name="Li R."/>
            <person name="Bao Z."/>
        </authorList>
    </citation>
    <scope>NUCLEOTIDE SEQUENCE [LARGE SCALE GENOMIC DNA]</scope>
    <source>
        <strain evidence="10 11">PY_sf001</strain>
    </source>
</reference>
<dbReference type="InterPro" id="IPR000751">
    <property type="entry name" value="MPI_Phosphatase"/>
</dbReference>
<organism evidence="10 11">
    <name type="scientific">Mizuhopecten yessoensis</name>
    <name type="common">Japanese scallop</name>
    <name type="synonym">Patinopecten yessoensis</name>
    <dbReference type="NCBI Taxonomy" id="6573"/>
    <lineage>
        <taxon>Eukaryota</taxon>
        <taxon>Metazoa</taxon>
        <taxon>Spiralia</taxon>
        <taxon>Lophotrochozoa</taxon>
        <taxon>Mollusca</taxon>
        <taxon>Bivalvia</taxon>
        <taxon>Autobranchia</taxon>
        <taxon>Pteriomorphia</taxon>
        <taxon>Pectinida</taxon>
        <taxon>Pectinoidea</taxon>
        <taxon>Pectinidae</taxon>
        <taxon>Mizuhopecten</taxon>
    </lineage>
</organism>